<dbReference type="EMBL" id="JNBR01001459">
    <property type="protein sequence ID" value="OQR87201.1"/>
    <property type="molecule type" value="Genomic_DNA"/>
</dbReference>
<protein>
    <submittedName>
        <fullName evidence="1">Uncharacterized protein</fullName>
    </submittedName>
</protein>
<accession>A0A1V9YNH8</accession>
<gene>
    <name evidence="1" type="ORF">ACHHYP_20418</name>
</gene>
<reference evidence="1 2" key="1">
    <citation type="journal article" date="2014" name="Genome Biol. Evol.">
        <title>The secreted proteins of Achlya hypogyna and Thraustotheca clavata identify the ancestral oomycete secretome and reveal gene acquisitions by horizontal gene transfer.</title>
        <authorList>
            <person name="Misner I."/>
            <person name="Blouin N."/>
            <person name="Leonard G."/>
            <person name="Richards T.A."/>
            <person name="Lane C.E."/>
        </authorList>
    </citation>
    <scope>NUCLEOTIDE SEQUENCE [LARGE SCALE GENOMIC DNA]</scope>
    <source>
        <strain evidence="1 2">ATCC 48635</strain>
    </source>
</reference>
<name>A0A1V9YNH8_ACHHY</name>
<sequence>MIEFIKEWLQSCIETRSHESLERLLGKFTSRHGFSRKNATAKQLCQADLEAKKVVFAADFWPCQATLPVGDTTVYTTAREKRMATVLRAIEAWEDITPECIRAAPFHA</sequence>
<evidence type="ECO:0000313" key="1">
    <source>
        <dbReference type="EMBL" id="OQR87201.1"/>
    </source>
</evidence>
<dbReference type="Proteomes" id="UP000243579">
    <property type="component" value="Unassembled WGS sequence"/>
</dbReference>
<proteinExistence type="predicted"/>
<evidence type="ECO:0000313" key="2">
    <source>
        <dbReference type="Proteomes" id="UP000243579"/>
    </source>
</evidence>
<organism evidence="1 2">
    <name type="scientific">Achlya hypogyna</name>
    <name type="common">Oomycete</name>
    <name type="synonym">Protoachlya hypogyna</name>
    <dbReference type="NCBI Taxonomy" id="1202772"/>
    <lineage>
        <taxon>Eukaryota</taxon>
        <taxon>Sar</taxon>
        <taxon>Stramenopiles</taxon>
        <taxon>Oomycota</taxon>
        <taxon>Saprolegniomycetes</taxon>
        <taxon>Saprolegniales</taxon>
        <taxon>Achlyaceae</taxon>
        <taxon>Achlya</taxon>
    </lineage>
</organism>
<comment type="caution">
    <text evidence="1">The sequence shown here is derived from an EMBL/GenBank/DDBJ whole genome shotgun (WGS) entry which is preliminary data.</text>
</comment>
<keyword evidence="2" id="KW-1185">Reference proteome</keyword>
<dbReference type="AlphaFoldDB" id="A0A1V9YNH8"/>